<reference evidence="2" key="1">
    <citation type="submission" date="2019-03" db="EMBL/GenBank/DDBJ databases">
        <title>WGS assembly of Setaria viridis.</title>
        <authorList>
            <person name="Huang P."/>
            <person name="Jenkins J."/>
            <person name="Grimwood J."/>
            <person name="Barry K."/>
            <person name="Healey A."/>
            <person name="Mamidi S."/>
            <person name="Sreedasyam A."/>
            <person name="Shu S."/>
            <person name="Feldman M."/>
            <person name="Wu J."/>
            <person name="Yu Y."/>
            <person name="Chen C."/>
            <person name="Johnson J."/>
            <person name="Rokhsar D."/>
            <person name="Baxter I."/>
            <person name="Schmutz J."/>
            <person name="Brutnell T."/>
            <person name="Kellogg E."/>
        </authorList>
    </citation>
    <scope>NUCLEOTIDE SEQUENCE [LARGE SCALE GENOMIC DNA]</scope>
</reference>
<protein>
    <submittedName>
        <fullName evidence="2">Uncharacterized protein</fullName>
    </submittedName>
</protein>
<feature type="compositionally biased region" description="Gly residues" evidence="1">
    <location>
        <begin position="106"/>
        <end position="121"/>
    </location>
</feature>
<organism evidence="2 3">
    <name type="scientific">Setaria viridis</name>
    <name type="common">Green bristlegrass</name>
    <name type="synonym">Setaria italica subsp. viridis</name>
    <dbReference type="NCBI Taxonomy" id="4556"/>
    <lineage>
        <taxon>Eukaryota</taxon>
        <taxon>Viridiplantae</taxon>
        <taxon>Streptophyta</taxon>
        <taxon>Embryophyta</taxon>
        <taxon>Tracheophyta</taxon>
        <taxon>Spermatophyta</taxon>
        <taxon>Magnoliopsida</taxon>
        <taxon>Liliopsida</taxon>
        <taxon>Poales</taxon>
        <taxon>Poaceae</taxon>
        <taxon>PACMAD clade</taxon>
        <taxon>Panicoideae</taxon>
        <taxon>Panicodae</taxon>
        <taxon>Paniceae</taxon>
        <taxon>Cenchrinae</taxon>
        <taxon>Setaria</taxon>
    </lineage>
</organism>
<dbReference type="AlphaFoldDB" id="A0A4U6VVV4"/>
<accession>A0A4U6VVV4</accession>
<sequence length="196" mass="20128">MPGTSGMEASFWCFACSRLHRPHTQDEPIAGCTRCGTPAATLEGIIDLRRADRGTCPLCRPPVAGANDRDGLVTRRFPEARHDAERAAARWPPKRRPVRPDANGNVGLGRGLGVGWEGRSGGLRPSADLRRRPTEDPAVGGCDRGGAGRRGAATGPALGGRAAMGAALDGDGDGAWAAGGDMRRGGLGGDGGGAWA</sequence>
<evidence type="ECO:0000313" key="3">
    <source>
        <dbReference type="Proteomes" id="UP000298652"/>
    </source>
</evidence>
<dbReference type="Gramene" id="TKW33552">
    <property type="protein sequence ID" value="TKW33552"/>
    <property type="gene ID" value="SEVIR_2G244500v2"/>
</dbReference>
<gene>
    <name evidence="2" type="ORF">SEVIR_2G244500v2</name>
</gene>
<evidence type="ECO:0000256" key="1">
    <source>
        <dbReference type="SAM" id="MobiDB-lite"/>
    </source>
</evidence>
<evidence type="ECO:0000313" key="2">
    <source>
        <dbReference type="EMBL" id="TKW33552.1"/>
    </source>
</evidence>
<name>A0A4U6VVV4_SETVI</name>
<feature type="region of interest" description="Disordered" evidence="1">
    <location>
        <begin position="83"/>
        <end position="161"/>
    </location>
</feature>
<keyword evidence="3" id="KW-1185">Reference proteome</keyword>
<feature type="compositionally biased region" description="Low complexity" evidence="1">
    <location>
        <begin position="150"/>
        <end position="161"/>
    </location>
</feature>
<dbReference type="Proteomes" id="UP000298652">
    <property type="component" value="Chromosome 2"/>
</dbReference>
<proteinExistence type="predicted"/>
<dbReference type="EMBL" id="CM016553">
    <property type="protein sequence ID" value="TKW33552.1"/>
    <property type="molecule type" value="Genomic_DNA"/>
</dbReference>